<organism evidence="1 2">
    <name type="scientific">Elysia crispata</name>
    <name type="common">lettuce slug</name>
    <dbReference type="NCBI Taxonomy" id="231223"/>
    <lineage>
        <taxon>Eukaryota</taxon>
        <taxon>Metazoa</taxon>
        <taxon>Spiralia</taxon>
        <taxon>Lophotrochozoa</taxon>
        <taxon>Mollusca</taxon>
        <taxon>Gastropoda</taxon>
        <taxon>Heterobranchia</taxon>
        <taxon>Euthyneura</taxon>
        <taxon>Panpulmonata</taxon>
        <taxon>Sacoglossa</taxon>
        <taxon>Placobranchoidea</taxon>
        <taxon>Plakobranchidae</taxon>
        <taxon>Elysia</taxon>
    </lineage>
</organism>
<keyword evidence="2" id="KW-1185">Reference proteome</keyword>
<evidence type="ECO:0000313" key="1">
    <source>
        <dbReference type="EMBL" id="KAK3698707.1"/>
    </source>
</evidence>
<protein>
    <submittedName>
        <fullName evidence="1">Uncharacterized protein</fullName>
    </submittedName>
</protein>
<dbReference type="AlphaFoldDB" id="A0AAE1CJH6"/>
<proteinExistence type="predicted"/>
<name>A0AAE1CJH6_9GAST</name>
<comment type="caution">
    <text evidence="1">The sequence shown here is derived from an EMBL/GenBank/DDBJ whole genome shotgun (WGS) entry which is preliminary data.</text>
</comment>
<dbReference type="EMBL" id="JAWDGP010007969">
    <property type="protein sequence ID" value="KAK3698707.1"/>
    <property type="molecule type" value="Genomic_DNA"/>
</dbReference>
<dbReference type="Proteomes" id="UP001283361">
    <property type="component" value="Unassembled WGS sequence"/>
</dbReference>
<sequence length="88" mass="10315">MSEWLRAYLKFAGRLKEVRITLPVKHDLKPSNRRRMILGAGYIAYVWPLDRLRHTINLDKMQAGILCLVLISPEYLCVDFTSSPHRVY</sequence>
<gene>
    <name evidence="1" type="ORF">RRG08_046209</name>
</gene>
<evidence type="ECO:0000313" key="2">
    <source>
        <dbReference type="Proteomes" id="UP001283361"/>
    </source>
</evidence>
<accession>A0AAE1CJH6</accession>
<reference evidence="1" key="1">
    <citation type="journal article" date="2023" name="G3 (Bethesda)">
        <title>A reference genome for the long-term kleptoplast-retaining sea slug Elysia crispata morphotype clarki.</title>
        <authorList>
            <person name="Eastman K.E."/>
            <person name="Pendleton A.L."/>
            <person name="Shaikh M.A."/>
            <person name="Suttiyut T."/>
            <person name="Ogas R."/>
            <person name="Tomko P."/>
            <person name="Gavelis G."/>
            <person name="Widhalm J.R."/>
            <person name="Wisecaver J.H."/>
        </authorList>
    </citation>
    <scope>NUCLEOTIDE SEQUENCE</scope>
    <source>
        <strain evidence="1">ECLA1</strain>
    </source>
</reference>